<feature type="domain" description="CRAL-TRIO" evidence="1">
    <location>
        <begin position="1"/>
        <end position="70"/>
    </location>
</feature>
<evidence type="ECO:0000313" key="3">
    <source>
        <dbReference type="Proteomes" id="UP001321473"/>
    </source>
</evidence>
<proteinExistence type="predicted"/>
<evidence type="ECO:0000313" key="2">
    <source>
        <dbReference type="EMBL" id="KAK8774806.1"/>
    </source>
</evidence>
<dbReference type="InterPro" id="IPR036865">
    <property type="entry name" value="CRAL-TRIO_dom_sf"/>
</dbReference>
<protein>
    <recommendedName>
        <fullName evidence="1">CRAL-TRIO domain-containing protein</fullName>
    </recommendedName>
</protein>
<dbReference type="EMBL" id="JARKHS020014979">
    <property type="protein sequence ID" value="KAK8774806.1"/>
    <property type="molecule type" value="Genomic_DNA"/>
</dbReference>
<keyword evidence="3" id="KW-1185">Reference proteome</keyword>
<gene>
    <name evidence="2" type="ORF">V5799_010658</name>
</gene>
<comment type="caution">
    <text evidence="2">The sequence shown here is derived from an EMBL/GenBank/DDBJ whole genome shotgun (WGS) entry which is preliminary data.</text>
</comment>
<accession>A0AAQ4EJ31</accession>
<dbReference type="GO" id="GO:0016020">
    <property type="term" value="C:membrane"/>
    <property type="evidence" value="ECO:0007669"/>
    <property type="project" value="TreeGrafter"/>
</dbReference>
<dbReference type="Proteomes" id="UP001321473">
    <property type="component" value="Unassembled WGS sequence"/>
</dbReference>
<dbReference type="PANTHER" id="PTHR10174">
    <property type="entry name" value="ALPHA-TOCOPHEROL TRANSFER PROTEIN-RELATED"/>
    <property type="match status" value="1"/>
</dbReference>
<dbReference type="PROSITE" id="PS50191">
    <property type="entry name" value="CRAL_TRIO"/>
    <property type="match status" value="1"/>
</dbReference>
<dbReference type="InterPro" id="IPR001251">
    <property type="entry name" value="CRAL-TRIO_dom"/>
</dbReference>
<dbReference type="Pfam" id="PF00650">
    <property type="entry name" value="CRAL_TRIO"/>
    <property type="match status" value="1"/>
</dbReference>
<organism evidence="2 3">
    <name type="scientific">Amblyomma americanum</name>
    <name type="common">Lone star tick</name>
    <dbReference type="NCBI Taxonomy" id="6943"/>
    <lineage>
        <taxon>Eukaryota</taxon>
        <taxon>Metazoa</taxon>
        <taxon>Ecdysozoa</taxon>
        <taxon>Arthropoda</taxon>
        <taxon>Chelicerata</taxon>
        <taxon>Arachnida</taxon>
        <taxon>Acari</taxon>
        <taxon>Parasitiformes</taxon>
        <taxon>Ixodida</taxon>
        <taxon>Ixodoidea</taxon>
        <taxon>Ixodidae</taxon>
        <taxon>Amblyomminae</taxon>
        <taxon>Amblyomma</taxon>
    </lineage>
</organism>
<dbReference type="Gene3D" id="3.40.525.10">
    <property type="entry name" value="CRAL-TRIO lipid binding domain"/>
    <property type="match status" value="1"/>
</dbReference>
<dbReference type="SUPFAM" id="SSF52087">
    <property type="entry name" value="CRAL/TRIO domain"/>
    <property type="match status" value="1"/>
</dbReference>
<reference evidence="2 3" key="1">
    <citation type="journal article" date="2023" name="Arcadia Sci">
        <title>De novo assembly of a long-read Amblyomma americanum tick genome.</title>
        <authorList>
            <person name="Chou S."/>
            <person name="Poskanzer K.E."/>
            <person name="Rollins M."/>
            <person name="Thuy-Boun P.S."/>
        </authorList>
    </citation>
    <scope>NUCLEOTIDE SEQUENCE [LARGE SCALE GENOMIC DNA]</scope>
    <source>
        <strain evidence="2">F_SG_1</strain>
        <tissue evidence="2">Salivary glands</tissue>
    </source>
</reference>
<sequence length="96" mass="11124">DCVPARIQKLYFLNSPVFFEGVYTLLIRPFLSNKLKSRVHVLRTGISELRDLMPTALIPNEFGGTLEDFDFEGQGRSFKEKEGYFESINHYGYVKK</sequence>
<name>A0AAQ4EJ31_AMBAM</name>
<dbReference type="CDD" id="cd00170">
    <property type="entry name" value="SEC14"/>
    <property type="match status" value="1"/>
</dbReference>
<evidence type="ECO:0000259" key="1">
    <source>
        <dbReference type="PROSITE" id="PS50191"/>
    </source>
</evidence>
<dbReference type="AlphaFoldDB" id="A0AAQ4EJ31"/>
<dbReference type="GO" id="GO:1902936">
    <property type="term" value="F:phosphatidylinositol bisphosphate binding"/>
    <property type="evidence" value="ECO:0007669"/>
    <property type="project" value="TreeGrafter"/>
</dbReference>
<dbReference type="PANTHER" id="PTHR10174:SF208">
    <property type="entry name" value="CRAL-TRIO DOMAIN-CONTAINING PROTEIN DDB_G0278031"/>
    <property type="match status" value="1"/>
</dbReference>
<feature type="non-terminal residue" evidence="2">
    <location>
        <position position="1"/>
    </location>
</feature>